<accession>A0A9W6I0A9</accession>
<dbReference type="SUPFAM" id="SSF56601">
    <property type="entry name" value="beta-lactamase/transpeptidase-like"/>
    <property type="match status" value="1"/>
</dbReference>
<dbReference type="Gene3D" id="3.40.710.10">
    <property type="entry name" value="DD-peptidase/beta-lactamase superfamily"/>
    <property type="match status" value="1"/>
</dbReference>
<dbReference type="PANTHER" id="PTHR46825">
    <property type="entry name" value="D-ALANYL-D-ALANINE-CARBOXYPEPTIDASE/ENDOPEPTIDASE AMPH"/>
    <property type="match status" value="1"/>
</dbReference>
<evidence type="ECO:0000313" key="2">
    <source>
        <dbReference type="EMBL" id="GLK09352.1"/>
    </source>
</evidence>
<dbReference type="PANTHER" id="PTHR46825:SF9">
    <property type="entry name" value="BETA-LACTAMASE-RELATED DOMAIN-CONTAINING PROTEIN"/>
    <property type="match status" value="1"/>
</dbReference>
<proteinExistence type="predicted"/>
<evidence type="ECO:0000313" key="3">
    <source>
        <dbReference type="Proteomes" id="UP001143474"/>
    </source>
</evidence>
<name>A0A9W6I0A9_9ACTN</name>
<dbReference type="RefSeq" id="WP_271217794.1">
    <property type="nucleotide sequence ID" value="NZ_BAAAVD010000004.1"/>
</dbReference>
<feature type="domain" description="Beta-lactamase-related" evidence="1">
    <location>
        <begin position="15"/>
        <end position="315"/>
    </location>
</feature>
<dbReference type="AlphaFoldDB" id="A0A9W6I0A9"/>
<evidence type="ECO:0000259" key="1">
    <source>
        <dbReference type="Pfam" id="PF00144"/>
    </source>
</evidence>
<dbReference type="InterPro" id="IPR001466">
    <property type="entry name" value="Beta-lactam-related"/>
</dbReference>
<dbReference type="InterPro" id="IPR050491">
    <property type="entry name" value="AmpC-like"/>
</dbReference>
<comment type="caution">
    <text evidence="2">The sequence shown here is derived from an EMBL/GenBank/DDBJ whole genome shotgun (WGS) entry which is preliminary data.</text>
</comment>
<keyword evidence="3" id="KW-1185">Reference proteome</keyword>
<reference evidence="2" key="2">
    <citation type="submission" date="2023-01" db="EMBL/GenBank/DDBJ databases">
        <authorList>
            <person name="Sun Q."/>
            <person name="Evtushenko L."/>
        </authorList>
    </citation>
    <scope>NUCLEOTIDE SEQUENCE</scope>
    <source>
        <strain evidence="2">VKM Ac-2007</strain>
    </source>
</reference>
<sequence>MDLELVKHEISTLVEPGEPGFAVGVYTDGATLLTTAQGVACVEFGVPIDARTRFDIASISKQFTAACVLLLAREGRLSLDDDVRAHVPGLNLTVPVTVRQCLQHTGGLPEWYALYPLTGVPLAEMSQERLLGILQGIRETTFPPGTDFSYSNTGYILAAVVVAEVTGQSFAEFARERILTPLGMDDSLFRDDASLPLPRLAYGYANADGDPRRADTQESAVGDGGLVTSVEDLAPWFGFLADGRVLGADLREALLERAVLTDGTVLAYAFGICHMQVAGRTAYGHAGGMHGYRSNLLYLPDPGVGVAVLSNQSAIDPVALSERLVGALLGEQPAAASFAPDEATVQAFAGHWHNAATDDTLTAQAASNGRIGVELHGMAVEFVPGAEGRWHGTGVAEGLWLAREDDRLLLGLMRRPMPPIVYLPCDPPGTDALPDGDYHSGELDVRATVRDGVLAVGPDLRLPTAPAPAGTWRAGPYALRPDDGDLLLSGGGLRRMRFTGRPGGAG</sequence>
<gene>
    <name evidence="2" type="ORF">GCM10017600_27580</name>
</gene>
<reference evidence="2" key="1">
    <citation type="journal article" date="2014" name="Int. J. Syst. Evol. Microbiol.">
        <title>Complete genome sequence of Corynebacterium casei LMG S-19264T (=DSM 44701T), isolated from a smear-ripened cheese.</title>
        <authorList>
            <consortium name="US DOE Joint Genome Institute (JGI-PGF)"/>
            <person name="Walter F."/>
            <person name="Albersmeier A."/>
            <person name="Kalinowski J."/>
            <person name="Ruckert C."/>
        </authorList>
    </citation>
    <scope>NUCLEOTIDE SEQUENCE</scope>
    <source>
        <strain evidence="2">VKM Ac-2007</strain>
    </source>
</reference>
<dbReference type="Proteomes" id="UP001143474">
    <property type="component" value="Unassembled WGS sequence"/>
</dbReference>
<dbReference type="Pfam" id="PF00144">
    <property type="entry name" value="Beta-lactamase"/>
    <property type="match status" value="1"/>
</dbReference>
<dbReference type="InterPro" id="IPR012338">
    <property type="entry name" value="Beta-lactam/transpept-like"/>
</dbReference>
<organism evidence="2 3">
    <name type="scientific">Streptosporangium carneum</name>
    <dbReference type="NCBI Taxonomy" id="47481"/>
    <lineage>
        <taxon>Bacteria</taxon>
        <taxon>Bacillati</taxon>
        <taxon>Actinomycetota</taxon>
        <taxon>Actinomycetes</taxon>
        <taxon>Streptosporangiales</taxon>
        <taxon>Streptosporangiaceae</taxon>
        <taxon>Streptosporangium</taxon>
    </lineage>
</organism>
<dbReference type="EMBL" id="BSEV01000004">
    <property type="protein sequence ID" value="GLK09352.1"/>
    <property type="molecule type" value="Genomic_DNA"/>
</dbReference>
<protein>
    <recommendedName>
        <fullName evidence="1">Beta-lactamase-related domain-containing protein</fullName>
    </recommendedName>
</protein>